<dbReference type="GO" id="GO:0008324">
    <property type="term" value="F:monoatomic cation transmembrane transporter activity"/>
    <property type="evidence" value="ECO:0007669"/>
    <property type="project" value="InterPro"/>
</dbReference>
<evidence type="ECO:0000313" key="5">
    <source>
        <dbReference type="EMBL" id="HFK96030.1"/>
    </source>
</evidence>
<comment type="subcellular location">
    <subcellularLocation>
        <location evidence="1">Cell membrane</location>
        <topology evidence="1">Multi-pass membrane protein</topology>
    </subcellularLocation>
</comment>
<dbReference type="SUPFAM" id="SSF81324">
    <property type="entry name" value="Voltage-gated potassium channels"/>
    <property type="match status" value="1"/>
</dbReference>
<feature type="transmembrane region" description="Helical" evidence="2">
    <location>
        <begin position="12"/>
        <end position="30"/>
    </location>
</feature>
<proteinExistence type="predicted"/>
<dbReference type="PROSITE" id="PS51201">
    <property type="entry name" value="RCK_N"/>
    <property type="match status" value="1"/>
</dbReference>
<feature type="domain" description="RCK N-terminal" evidence="3">
    <location>
        <begin position="112"/>
        <end position="228"/>
    </location>
</feature>
<dbReference type="InterPro" id="IPR036721">
    <property type="entry name" value="RCK_C_sf"/>
</dbReference>
<dbReference type="GO" id="GO:0005886">
    <property type="term" value="C:plasma membrane"/>
    <property type="evidence" value="ECO:0007669"/>
    <property type="project" value="UniProtKB-SubCell"/>
</dbReference>
<dbReference type="PANTHER" id="PTHR43833">
    <property type="entry name" value="POTASSIUM CHANNEL PROTEIN 2-RELATED-RELATED"/>
    <property type="match status" value="1"/>
</dbReference>
<accession>A0A831ZYL7</accession>
<dbReference type="Gene3D" id="3.30.70.1450">
    <property type="entry name" value="Regulator of K+ conductance, C-terminal domain"/>
    <property type="match status" value="1"/>
</dbReference>
<comment type="caution">
    <text evidence="5">The sequence shown here is derived from an EMBL/GenBank/DDBJ whole genome shotgun (WGS) entry which is preliminary data.</text>
</comment>
<dbReference type="SUPFAM" id="SSF51735">
    <property type="entry name" value="NAD(P)-binding Rossmann-fold domains"/>
    <property type="match status" value="1"/>
</dbReference>
<dbReference type="Gene3D" id="3.40.50.720">
    <property type="entry name" value="NAD(P)-binding Rossmann-like Domain"/>
    <property type="match status" value="1"/>
</dbReference>
<evidence type="ECO:0000259" key="4">
    <source>
        <dbReference type="PROSITE" id="PS51202"/>
    </source>
</evidence>
<organism evidence="5">
    <name type="scientific">Desulfacinum infernum</name>
    <dbReference type="NCBI Taxonomy" id="35837"/>
    <lineage>
        <taxon>Bacteria</taxon>
        <taxon>Pseudomonadati</taxon>
        <taxon>Thermodesulfobacteriota</taxon>
        <taxon>Syntrophobacteria</taxon>
        <taxon>Syntrophobacterales</taxon>
        <taxon>Syntrophobacteraceae</taxon>
        <taxon>Desulfacinum</taxon>
    </lineage>
</organism>
<keyword evidence="2" id="KW-1133">Transmembrane helix</keyword>
<name>A0A831ZYL7_9BACT</name>
<dbReference type="Pfam" id="PF02080">
    <property type="entry name" value="TrkA_C"/>
    <property type="match status" value="1"/>
</dbReference>
<dbReference type="InterPro" id="IPR036291">
    <property type="entry name" value="NAD(P)-bd_dom_sf"/>
</dbReference>
<dbReference type="InterPro" id="IPR050721">
    <property type="entry name" value="Trk_Ktr_HKT_K-transport"/>
</dbReference>
<dbReference type="Pfam" id="PF02254">
    <property type="entry name" value="TrkA_N"/>
    <property type="match status" value="1"/>
</dbReference>
<dbReference type="SUPFAM" id="SSF116726">
    <property type="entry name" value="TrkA C-terminal domain-like"/>
    <property type="match status" value="1"/>
</dbReference>
<sequence>MAYGPMPFNRRMLLTIGSSVAVVGFGVAGYMQLCDYTFVEALYMTVITLTTVGFTEVRPLDETGRIFTIVLITGGVSLIAYHIAAFGQMFVEGTLLEVYRRHRVKKKLQGIQDHYIICGYGQMGKYIVDQLVRHGVPLVVIEVDEAALTRLQELGIPHLAGDAKEEENLYAAGILQAKGLVAVVHSDTDNVFIVLTARDLNRNLFICARAGSPGTEKRLLKAGADRVVSPYASGAMRIAQNILRPTVTDFLELAISGEGMELSMEELVIPEGADLAGKDLMHSGIRSDFNLIVVAIKRPDGLMIYNPSPREHLRVGDTLIAIGPRDNLDRFTEKLYGTRAWGSAGRRRALNGMPSGAETPNRVPK</sequence>
<dbReference type="InterPro" id="IPR006037">
    <property type="entry name" value="RCK_C"/>
</dbReference>
<evidence type="ECO:0000256" key="2">
    <source>
        <dbReference type="SAM" id="Phobius"/>
    </source>
</evidence>
<keyword evidence="5" id="KW-0407">Ion channel</keyword>
<dbReference type="PANTHER" id="PTHR43833:SF9">
    <property type="entry name" value="POTASSIUM CHANNEL PROTEIN YUGO-RELATED"/>
    <property type="match status" value="1"/>
</dbReference>
<dbReference type="GO" id="GO:0006813">
    <property type="term" value="P:potassium ion transport"/>
    <property type="evidence" value="ECO:0007669"/>
    <property type="project" value="InterPro"/>
</dbReference>
<keyword evidence="5" id="KW-0813">Transport</keyword>
<dbReference type="EMBL" id="DSTK01000009">
    <property type="protein sequence ID" value="HFK96030.1"/>
    <property type="molecule type" value="Genomic_DNA"/>
</dbReference>
<feature type="transmembrane region" description="Helical" evidence="2">
    <location>
        <begin position="66"/>
        <end position="91"/>
    </location>
</feature>
<evidence type="ECO:0000259" key="3">
    <source>
        <dbReference type="PROSITE" id="PS51201"/>
    </source>
</evidence>
<dbReference type="PROSITE" id="PS51202">
    <property type="entry name" value="RCK_C"/>
    <property type="match status" value="1"/>
</dbReference>
<reference evidence="5" key="1">
    <citation type="journal article" date="2020" name="mSystems">
        <title>Genome- and Community-Level Interaction Insights into Carbon Utilization and Element Cycling Functions of Hydrothermarchaeota in Hydrothermal Sediment.</title>
        <authorList>
            <person name="Zhou Z."/>
            <person name="Liu Y."/>
            <person name="Xu W."/>
            <person name="Pan J."/>
            <person name="Luo Z.H."/>
            <person name="Li M."/>
        </authorList>
    </citation>
    <scope>NUCLEOTIDE SEQUENCE [LARGE SCALE GENOMIC DNA]</scope>
    <source>
        <strain evidence="5">SpSt-456</strain>
    </source>
</reference>
<dbReference type="Pfam" id="PF07885">
    <property type="entry name" value="Ion_trans_2"/>
    <property type="match status" value="1"/>
</dbReference>
<evidence type="ECO:0000256" key="1">
    <source>
        <dbReference type="ARBA" id="ARBA00004651"/>
    </source>
</evidence>
<gene>
    <name evidence="5" type="ORF">ENS06_01740</name>
</gene>
<dbReference type="InterPro" id="IPR013099">
    <property type="entry name" value="K_chnl_dom"/>
</dbReference>
<feature type="transmembrane region" description="Helical" evidence="2">
    <location>
        <begin position="36"/>
        <end position="54"/>
    </location>
</feature>
<keyword evidence="2" id="KW-0472">Membrane</keyword>
<feature type="domain" description="RCK C-terminal" evidence="4">
    <location>
        <begin position="248"/>
        <end position="337"/>
    </location>
</feature>
<keyword evidence="2" id="KW-0812">Transmembrane</keyword>
<protein>
    <submittedName>
        <fullName evidence="5">Potassium channel protein</fullName>
    </submittedName>
</protein>
<dbReference type="Gene3D" id="1.10.287.70">
    <property type="match status" value="1"/>
</dbReference>
<keyword evidence="5" id="KW-0406">Ion transport</keyword>
<dbReference type="AlphaFoldDB" id="A0A831ZYL7"/>
<dbReference type="InterPro" id="IPR003148">
    <property type="entry name" value="RCK_N"/>
</dbReference>